<dbReference type="GO" id="GO:0004601">
    <property type="term" value="F:peroxidase activity"/>
    <property type="evidence" value="ECO:0007669"/>
    <property type="project" value="UniProtKB-KW"/>
</dbReference>
<dbReference type="EMBL" id="JACPUR010000031">
    <property type="protein sequence ID" value="MBI3128526.1"/>
    <property type="molecule type" value="Genomic_DNA"/>
</dbReference>
<dbReference type="PROSITE" id="PS51355">
    <property type="entry name" value="GLUTATHIONE_PEROXID_3"/>
    <property type="match status" value="1"/>
</dbReference>
<evidence type="ECO:0000256" key="3">
    <source>
        <dbReference type="ARBA" id="ARBA00023002"/>
    </source>
</evidence>
<proteinExistence type="inferred from homology"/>
<dbReference type="PROSITE" id="PS51352">
    <property type="entry name" value="THIOREDOXIN_2"/>
    <property type="match status" value="1"/>
</dbReference>
<dbReference type="InterPro" id="IPR000866">
    <property type="entry name" value="AhpC/TSA"/>
</dbReference>
<accession>A0A932I388</accession>
<organism evidence="6 7">
    <name type="scientific">Tectimicrobiota bacterium</name>
    <dbReference type="NCBI Taxonomy" id="2528274"/>
    <lineage>
        <taxon>Bacteria</taxon>
        <taxon>Pseudomonadati</taxon>
        <taxon>Nitrospinota/Tectimicrobiota group</taxon>
        <taxon>Candidatus Tectimicrobiota</taxon>
    </lineage>
</organism>
<dbReference type="SUPFAM" id="SSF52833">
    <property type="entry name" value="Thioredoxin-like"/>
    <property type="match status" value="1"/>
</dbReference>
<dbReference type="InterPro" id="IPR000889">
    <property type="entry name" value="Glutathione_peroxidase"/>
</dbReference>
<dbReference type="Proteomes" id="UP000782312">
    <property type="component" value="Unassembled WGS sequence"/>
</dbReference>
<feature type="domain" description="Thioredoxin" evidence="5">
    <location>
        <begin position="40"/>
        <end position="184"/>
    </location>
</feature>
<dbReference type="PANTHER" id="PTHR42852:SF17">
    <property type="entry name" value="THIOREDOXIN-LIKE PROTEIN HI_1115"/>
    <property type="match status" value="1"/>
</dbReference>
<evidence type="ECO:0000259" key="5">
    <source>
        <dbReference type="PROSITE" id="PS51352"/>
    </source>
</evidence>
<dbReference type="Pfam" id="PF00578">
    <property type="entry name" value="AhpC-TSA"/>
    <property type="match status" value="1"/>
</dbReference>
<dbReference type="InterPro" id="IPR013766">
    <property type="entry name" value="Thioredoxin_domain"/>
</dbReference>
<keyword evidence="3" id="KW-0560">Oxidoreductase</keyword>
<evidence type="ECO:0000256" key="1">
    <source>
        <dbReference type="ARBA" id="ARBA00006926"/>
    </source>
</evidence>
<evidence type="ECO:0000313" key="6">
    <source>
        <dbReference type="EMBL" id="MBI3128526.1"/>
    </source>
</evidence>
<feature type="chain" id="PRO_5037185166" evidence="4">
    <location>
        <begin position="29"/>
        <end position="192"/>
    </location>
</feature>
<keyword evidence="2" id="KW-0575">Peroxidase</keyword>
<dbReference type="PANTHER" id="PTHR42852">
    <property type="entry name" value="THIOL:DISULFIDE INTERCHANGE PROTEIN DSBE"/>
    <property type="match status" value="1"/>
</dbReference>
<comment type="caution">
    <text evidence="6">The sequence shown here is derived from an EMBL/GenBank/DDBJ whole genome shotgun (WGS) entry which is preliminary data.</text>
</comment>
<evidence type="ECO:0000256" key="2">
    <source>
        <dbReference type="ARBA" id="ARBA00022559"/>
    </source>
</evidence>
<dbReference type="GO" id="GO:0006979">
    <property type="term" value="P:response to oxidative stress"/>
    <property type="evidence" value="ECO:0007669"/>
    <property type="project" value="InterPro"/>
</dbReference>
<evidence type="ECO:0000256" key="4">
    <source>
        <dbReference type="SAM" id="SignalP"/>
    </source>
</evidence>
<sequence>MAVPIFLKTMAIGMILLACFLGPRPAGAAEPRFHVLQAVPPGAPPLADFSFPDLNGKPRRLSEWRGKVVLLAFFATWCPLCNEEIPRLSTLQKKYGGRDFTVLAVSIDQTRAAPVEKWARERKLSFPILHDESFSSRTAHNVRFVPTLYLLDRDMRLVARAVGFVDWQGKDATGLIERLFALPRAARMEDSP</sequence>
<protein>
    <submittedName>
        <fullName evidence="6">TlpA family protein disulfide reductase</fullName>
    </submittedName>
</protein>
<dbReference type="Gene3D" id="3.40.30.10">
    <property type="entry name" value="Glutaredoxin"/>
    <property type="match status" value="1"/>
</dbReference>
<keyword evidence="4" id="KW-0732">Signal</keyword>
<comment type="similarity">
    <text evidence="1">Belongs to the glutathione peroxidase family.</text>
</comment>
<name>A0A932I388_UNCTE</name>
<evidence type="ECO:0000313" key="7">
    <source>
        <dbReference type="Proteomes" id="UP000782312"/>
    </source>
</evidence>
<dbReference type="CDD" id="cd02966">
    <property type="entry name" value="TlpA_like_family"/>
    <property type="match status" value="1"/>
</dbReference>
<gene>
    <name evidence="6" type="ORF">HYZ11_13050</name>
</gene>
<dbReference type="InterPro" id="IPR050553">
    <property type="entry name" value="Thioredoxin_ResA/DsbE_sf"/>
</dbReference>
<dbReference type="InterPro" id="IPR036249">
    <property type="entry name" value="Thioredoxin-like_sf"/>
</dbReference>
<reference evidence="6" key="1">
    <citation type="submission" date="2020-07" db="EMBL/GenBank/DDBJ databases">
        <title>Huge and variable diversity of episymbiotic CPR bacteria and DPANN archaea in groundwater ecosystems.</title>
        <authorList>
            <person name="He C.Y."/>
            <person name="Keren R."/>
            <person name="Whittaker M."/>
            <person name="Farag I.F."/>
            <person name="Doudna J."/>
            <person name="Cate J.H.D."/>
            <person name="Banfield J.F."/>
        </authorList>
    </citation>
    <scope>NUCLEOTIDE SEQUENCE</scope>
    <source>
        <strain evidence="6">NC_groundwater_763_Ag_S-0.2um_68_21</strain>
    </source>
</reference>
<feature type="signal peptide" evidence="4">
    <location>
        <begin position="1"/>
        <end position="28"/>
    </location>
</feature>
<dbReference type="AlphaFoldDB" id="A0A932I388"/>